<gene>
    <name evidence="3" type="ORF">NE863_32140</name>
</gene>
<evidence type="ECO:0000256" key="1">
    <source>
        <dbReference type="ARBA" id="ARBA00023002"/>
    </source>
</evidence>
<dbReference type="InterPro" id="IPR041854">
    <property type="entry name" value="BFD-like_2Fe2S-bd_dom_sf"/>
</dbReference>
<dbReference type="GO" id="GO:0016491">
    <property type="term" value="F:oxidoreductase activity"/>
    <property type="evidence" value="ECO:0007669"/>
    <property type="project" value="UniProtKB-KW"/>
</dbReference>
<dbReference type="Proteomes" id="UP001055460">
    <property type="component" value="Plasmid pB"/>
</dbReference>
<keyword evidence="1" id="KW-0560">Oxidoreductase</keyword>
<dbReference type="EMBL" id="CP098809">
    <property type="protein sequence ID" value="USJ27145.1"/>
    <property type="molecule type" value="Genomic_DNA"/>
</dbReference>
<dbReference type="Gene3D" id="3.50.50.60">
    <property type="entry name" value="FAD/NAD(P)-binding domain"/>
    <property type="match status" value="2"/>
</dbReference>
<dbReference type="PRINTS" id="PR00411">
    <property type="entry name" value="PNDRDTASEI"/>
</dbReference>
<dbReference type="SUPFAM" id="SSF51905">
    <property type="entry name" value="FAD/NAD(P)-binding domain"/>
    <property type="match status" value="1"/>
</dbReference>
<dbReference type="PANTHER" id="PTHR42949:SF3">
    <property type="entry name" value="ANAEROBIC GLYCEROL-3-PHOSPHATE DEHYDROGENASE SUBUNIT B"/>
    <property type="match status" value="1"/>
</dbReference>
<dbReference type="Pfam" id="PF07992">
    <property type="entry name" value="Pyr_redox_2"/>
    <property type="match status" value="1"/>
</dbReference>
<evidence type="ECO:0000313" key="4">
    <source>
        <dbReference type="Proteomes" id="UP001055460"/>
    </source>
</evidence>
<protein>
    <submittedName>
        <fullName evidence="3">FAD-dependent oxidoreductase</fullName>
    </submittedName>
</protein>
<dbReference type="InterPro" id="IPR023753">
    <property type="entry name" value="FAD/NAD-binding_dom"/>
</dbReference>
<dbReference type="InterPro" id="IPR051691">
    <property type="entry name" value="Metab_Enz_Cyan_OpOx_G3PDH"/>
</dbReference>
<dbReference type="PIRSF" id="PIRSF037495">
    <property type="entry name" value="Opine_OX_OoxA/HcnB"/>
    <property type="match status" value="1"/>
</dbReference>
<dbReference type="InterPro" id="IPR036188">
    <property type="entry name" value="FAD/NAD-bd_sf"/>
</dbReference>
<dbReference type="CDD" id="cd19946">
    <property type="entry name" value="GlpA-like_Fer2_BFD-like"/>
    <property type="match status" value="1"/>
</dbReference>
<reference evidence="3" key="1">
    <citation type="submission" date="2022-06" db="EMBL/GenBank/DDBJ databases">
        <title>Physiological and biochemical characterization and genomic elucidation of a strain of the genus Ensifer adhaerens M8 that combines arsenic oxidation and chromium reduction.</title>
        <authorList>
            <person name="Li X."/>
            <person name="Yu c."/>
        </authorList>
    </citation>
    <scope>NUCLEOTIDE SEQUENCE</scope>
    <source>
        <strain evidence="3">M8</strain>
        <plasmid evidence="3">pB</plasmid>
    </source>
</reference>
<dbReference type="PRINTS" id="PR00368">
    <property type="entry name" value="FADPNR"/>
</dbReference>
<organism evidence="3 4">
    <name type="scientific">Ensifer adhaerens</name>
    <name type="common">Sinorhizobium morelense</name>
    <dbReference type="NCBI Taxonomy" id="106592"/>
    <lineage>
        <taxon>Bacteria</taxon>
        <taxon>Pseudomonadati</taxon>
        <taxon>Pseudomonadota</taxon>
        <taxon>Alphaproteobacteria</taxon>
        <taxon>Hyphomicrobiales</taxon>
        <taxon>Rhizobiaceae</taxon>
        <taxon>Sinorhizobium/Ensifer group</taxon>
        <taxon>Ensifer</taxon>
    </lineage>
</organism>
<dbReference type="RefSeq" id="WP_252160963.1">
    <property type="nucleotide sequence ID" value="NZ_CP098809.1"/>
</dbReference>
<keyword evidence="3" id="KW-0614">Plasmid</keyword>
<dbReference type="InterPro" id="IPR017224">
    <property type="entry name" value="Opine_Oxase_asu/HCN_bsu"/>
</dbReference>
<dbReference type="PANTHER" id="PTHR42949">
    <property type="entry name" value="ANAEROBIC GLYCEROL-3-PHOSPHATE DEHYDROGENASE SUBUNIT B"/>
    <property type="match status" value="1"/>
</dbReference>
<feature type="domain" description="FAD/NAD(P)-binding" evidence="2">
    <location>
        <begin position="8"/>
        <end position="321"/>
    </location>
</feature>
<geneLocation type="plasmid" evidence="3 4">
    <name>pB</name>
</geneLocation>
<dbReference type="Gene3D" id="1.10.10.1100">
    <property type="entry name" value="BFD-like [2Fe-2S]-binding domain"/>
    <property type="match status" value="1"/>
</dbReference>
<accession>A0A9Q9DD87</accession>
<evidence type="ECO:0000259" key="2">
    <source>
        <dbReference type="Pfam" id="PF07992"/>
    </source>
</evidence>
<evidence type="ECO:0000313" key="3">
    <source>
        <dbReference type="EMBL" id="USJ27145.1"/>
    </source>
</evidence>
<name>A0A9Q9DD87_ENSAD</name>
<proteinExistence type="predicted"/>
<sequence length="467" mass="49850">MIEPLQPVIVGAGPAGIRAAERLVRAGLRPIVLDEGQRAGGQIYRRSLIDDGRSYRSRYGSEAGKARRLHEAFEALLPAIDYRPETLVWNVSAAERGNQLDVLLAGVHRQIGFSQLILCTGATDRVLPFPGWTTPGVYTLGASQVALKAQGCTIGDRIVFMGSGPLLYLVAWQYMKAGACVEAVLDTAPITSKRHLLSLAIHAPRIVGLGVFYGLQLQLAGVKIRNGVRPEAVLGAGQVEGLRFRRRASKGEVVETVSCDALAYGFALRPETQLADLAGCRFCFDERDRVWLPERDAMGRTSRANVYVAGDGSGIAGADAAEVSGELAAAALLEDAGKASADGARLVAAREAILRQRDILERAFPFPVDWFETVPDETTLCRCEEITIAEGRRAIASGSISEINRLKALSRVGMGRCQGRMCSAAATEFLSGLCGVSPGEVGRLRAQAPVKPIPLGFGAAVEAEARS</sequence>
<dbReference type="AlphaFoldDB" id="A0A9Q9DD87"/>